<evidence type="ECO:0000256" key="1">
    <source>
        <dbReference type="SAM" id="MobiDB-lite"/>
    </source>
</evidence>
<name>A0A0D2A758_9PEZI</name>
<dbReference type="EMBL" id="KN847548">
    <property type="protein sequence ID" value="KIW02558.1"/>
    <property type="molecule type" value="Genomic_DNA"/>
</dbReference>
<dbReference type="VEuPathDB" id="FungiDB:PV09_06013"/>
<proteinExistence type="predicted"/>
<feature type="region of interest" description="Disordered" evidence="1">
    <location>
        <begin position="63"/>
        <end position="143"/>
    </location>
</feature>
<dbReference type="AlphaFoldDB" id="A0A0D2A758"/>
<feature type="region of interest" description="Disordered" evidence="1">
    <location>
        <begin position="1"/>
        <end position="48"/>
    </location>
</feature>
<protein>
    <submittedName>
        <fullName evidence="2">Uncharacterized protein</fullName>
    </submittedName>
</protein>
<dbReference type="GeneID" id="27313986"/>
<dbReference type="InParanoid" id="A0A0D2A758"/>
<organism evidence="2 3">
    <name type="scientific">Verruconis gallopava</name>
    <dbReference type="NCBI Taxonomy" id="253628"/>
    <lineage>
        <taxon>Eukaryota</taxon>
        <taxon>Fungi</taxon>
        <taxon>Dikarya</taxon>
        <taxon>Ascomycota</taxon>
        <taxon>Pezizomycotina</taxon>
        <taxon>Dothideomycetes</taxon>
        <taxon>Pleosporomycetidae</taxon>
        <taxon>Venturiales</taxon>
        <taxon>Sympoventuriaceae</taxon>
        <taxon>Verruconis</taxon>
    </lineage>
</organism>
<dbReference type="Proteomes" id="UP000053259">
    <property type="component" value="Unassembled WGS sequence"/>
</dbReference>
<feature type="compositionally biased region" description="Low complexity" evidence="1">
    <location>
        <begin position="14"/>
        <end position="48"/>
    </location>
</feature>
<keyword evidence="3" id="KW-1185">Reference proteome</keyword>
<dbReference type="RefSeq" id="XP_016212427.1">
    <property type="nucleotide sequence ID" value="XM_016359591.1"/>
</dbReference>
<sequence length="368" mass="40231">MNSPPASPLHRRQSSNFSTSSSKRLSQTMSFSRRSSAAFGASHGSAGVGDSLAFELAGEEFGESLADELDGFSDGEEALEEEDEAQTPAEQERDSGIDVASSPPEGGGGKHLSPQSALKQTGHRRKESAYDGSEYGSESDLEESELISAGLEARMSAVEAMARRGLEENGSEGDKVVSRLTERLRDLGSQSEMEMGTTRLSTAYTALSTHLTNQTRILSQLTSHLMSPLTPIYVHPDLLSEMEPVLDATLASISTLHPSSRPPLAIHTLLSETADLIQDLNYLKDTLQVNQQTTTVGARKLRVVKDLLREAREEMNSRDESVRWIEQGCWDQRLREREAETECNGILRGFEMVCEGWGERLKEGIVAA</sequence>
<evidence type="ECO:0000313" key="3">
    <source>
        <dbReference type="Proteomes" id="UP000053259"/>
    </source>
</evidence>
<gene>
    <name evidence="2" type="ORF">PV09_06013</name>
</gene>
<dbReference type="HOGENOM" id="CLU_047851_1_0_1"/>
<reference evidence="2 3" key="1">
    <citation type="submission" date="2015-01" db="EMBL/GenBank/DDBJ databases">
        <title>The Genome Sequence of Ochroconis gallopava CBS43764.</title>
        <authorList>
            <consortium name="The Broad Institute Genomics Platform"/>
            <person name="Cuomo C."/>
            <person name="de Hoog S."/>
            <person name="Gorbushina A."/>
            <person name="Stielow B."/>
            <person name="Teixiera M."/>
            <person name="Abouelleil A."/>
            <person name="Chapman S.B."/>
            <person name="Priest M."/>
            <person name="Young S.K."/>
            <person name="Wortman J."/>
            <person name="Nusbaum C."/>
            <person name="Birren B."/>
        </authorList>
    </citation>
    <scope>NUCLEOTIDE SEQUENCE [LARGE SCALE GENOMIC DNA]</scope>
    <source>
        <strain evidence="2 3">CBS 43764</strain>
    </source>
</reference>
<dbReference type="OrthoDB" id="5427526at2759"/>
<accession>A0A0D2A758</accession>
<evidence type="ECO:0000313" key="2">
    <source>
        <dbReference type="EMBL" id="KIW02558.1"/>
    </source>
</evidence>
<feature type="compositionally biased region" description="Acidic residues" evidence="1">
    <location>
        <begin position="63"/>
        <end position="85"/>
    </location>
</feature>